<gene>
    <name evidence="1" type="ORF">Sangu_1728300</name>
</gene>
<dbReference type="GO" id="GO:0004497">
    <property type="term" value="F:monooxygenase activity"/>
    <property type="evidence" value="ECO:0007669"/>
    <property type="project" value="InterPro"/>
</dbReference>
<dbReference type="GO" id="GO:0016705">
    <property type="term" value="F:oxidoreductase activity, acting on paired donors, with incorporation or reduction of molecular oxygen"/>
    <property type="evidence" value="ECO:0007669"/>
    <property type="project" value="InterPro"/>
</dbReference>
<evidence type="ECO:0000313" key="1">
    <source>
        <dbReference type="EMBL" id="KAL0326503.1"/>
    </source>
</evidence>
<dbReference type="GO" id="GO:0005506">
    <property type="term" value="F:iron ion binding"/>
    <property type="evidence" value="ECO:0007669"/>
    <property type="project" value="InterPro"/>
</dbReference>
<reference evidence="1" key="1">
    <citation type="submission" date="2020-06" db="EMBL/GenBank/DDBJ databases">
        <authorList>
            <person name="Li T."/>
            <person name="Hu X."/>
            <person name="Zhang T."/>
            <person name="Song X."/>
            <person name="Zhang H."/>
            <person name="Dai N."/>
            <person name="Sheng W."/>
            <person name="Hou X."/>
            <person name="Wei L."/>
        </authorList>
    </citation>
    <scope>NUCLEOTIDE SEQUENCE</scope>
    <source>
        <strain evidence="1">G01</strain>
        <tissue evidence="1">Leaf</tissue>
    </source>
</reference>
<dbReference type="GO" id="GO:0020037">
    <property type="term" value="F:heme binding"/>
    <property type="evidence" value="ECO:0007669"/>
    <property type="project" value="InterPro"/>
</dbReference>
<dbReference type="PANTHER" id="PTHR47951:SF7">
    <property type="entry name" value="FLAVONOID 3',5'-HYDROXYLASE-LIKE ISOFORM X1"/>
    <property type="match status" value="1"/>
</dbReference>
<protein>
    <submittedName>
        <fullName evidence="1">Geraniol 8-hydroxylase</fullName>
    </submittedName>
</protein>
<dbReference type="AlphaFoldDB" id="A0AAW2M605"/>
<dbReference type="Gene3D" id="1.10.630.10">
    <property type="entry name" value="Cytochrome P450"/>
    <property type="match status" value="1"/>
</dbReference>
<dbReference type="Pfam" id="PF00067">
    <property type="entry name" value="p450"/>
    <property type="match status" value="1"/>
</dbReference>
<dbReference type="SUPFAM" id="SSF48264">
    <property type="entry name" value="Cytochrome P450"/>
    <property type="match status" value="1"/>
</dbReference>
<reference evidence="1" key="2">
    <citation type="journal article" date="2024" name="Plant">
        <title>Genomic evolution and insights into agronomic trait innovations of Sesamum species.</title>
        <authorList>
            <person name="Miao H."/>
            <person name="Wang L."/>
            <person name="Qu L."/>
            <person name="Liu H."/>
            <person name="Sun Y."/>
            <person name="Le M."/>
            <person name="Wang Q."/>
            <person name="Wei S."/>
            <person name="Zheng Y."/>
            <person name="Lin W."/>
            <person name="Duan Y."/>
            <person name="Cao H."/>
            <person name="Xiong S."/>
            <person name="Wang X."/>
            <person name="Wei L."/>
            <person name="Li C."/>
            <person name="Ma Q."/>
            <person name="Ju M."/>
            <person name="Zhao R."/>
            <person name="Li G."/>
            <person name="Mu C."/>
            <person name="Tian Q."/>
            <person name="Mei H."/>
            <person name="Zhang T."/>
            <person name="Gao T."/>
            <person name="Zhang H."/>
        </authorList>
    </citation>
    <scope>NUCLEOTIDE SEQUENCE</scope>
    <source>
        <strain evidence="1">G01</strain>
    </source>
</reference>
<organism evidence="1">
    <name type="scientific">Sesamum angustifolium</name>
    <dbReference type="NCBI Taxonomy" id="2727405"/>
    <lineage>
        <taxon>Eukaryota</taxon>
        <taxon>Viridiplantae</taxon>
        <taxon>Streptophyta</taxon>
        <taxon>Embryophyta</taxon>
        <taxon>Tracheophyta</taxon>
        <taxon>Spermatophyta</taxon>
        <taxon>Magnoliopsida</taxon>
        <taxon>eudicotyledons</taxon>
        <taxon>Gunneridae</taxon>
        <taxon>Pentapetalae</taxon>
        <taxon>asterids</taxon>
        <taxon>lamiids</taxon>
        <taxon>Lamiales</taxon>
        <taxon>Pedaliaceae</taxon>
        <taxon>Sesamum</taxon>
    </lineage>
</organism>
<proteinExistence type="predicted"/>
<name>A0AAW2M605_9LAMI</name>
<sequence>MDIVVGGTDTTATIVEWVMAELLKNPDIMKKVQEELTDVIGENNVAENPT</sequence>
<dbReference type="InterPro" id="IPR001128">
    <property type="entry name" value="Cyt_P450"/>
</dbReference>
<dbReference type="InterPro" id="IPR036396">
    <property type="entry name" value="Cyt_P450_sf"/>
</dbReference>
<dbReference type="PANTHER" id="PTHR47951">
    <property type="entry name" value="OS08G0547900 PROTEIN"/>
    <property type="match status" value="1"/>
</dbReference>
<accession>A0AAW2M605</accession>
<comment type="caution">
    <text evidence="1">The sequence shown here is derived from an EMBL/GenBank/DDBJ whole genome shotgun (WGS) entry which is preliminary data.</text>
</comment>
<dbReference type="EMBL" id="JACGWK010000011">
    <property type="protein sequence ID" value="KAL0326503.1"/>
    <property type="molecule type" value="Genomic_DNA"/>
</dbReference>